<reference evidence="1 2" key="1">
    <citation type="submission" date="2019-10" db="EMBL/GenBank/DDBJ databases">
        <title>Nocardia macrotermitis sp. nov. and Nocardia aurantia sp. nov., isolated from the gut of fungus growing-termite Macrotermes natalensis.</title>
        <authorList>
            <person name="Benndorf R."/>
            <person name="Schwitalla J."/>
            <person name="Martin K."/>
            <person name="De Beer W."/>
            <person name="Kaster A.-K."/>
            <person name="Vollmers J."/>
            <person name="Poulsen M."/>
            <person name="Beemelmanns C."/>
        </authorList>
    </citation>
    <scope>NUCLEOTIDE SEQUENCE [LARGE SCALE GENOMIC DNA]</scope>
    <source>
        <strain evidence="1 2">RB20</strain>
    </source>
</reference>
<organism evidence="1 2">
    <name type="scientific">Nocardia macrotermitis</name>
    <dbReference type="NCBI Taxonomy" id="2585198"/>
    <lineage>
        <taxon>Bacteria</taxon>
        <taxon>Bacillati</taxon>
        <taxon>Actinomycetota</taxon>
        <taxon>Actinomycetes</taxon>
        <taxon>Mycobacteriales</taxon>
        <taxon>Nocardiaceae</taxon>
        <taxon>Nocardia</taxon>
    </lineage>
</organism>
<dbReference type="AlphaFoldDB" id="A0A7K0DB87"/>
<name>A0A7K0DB87_9NOCA</name>
<dbReference type="EMBL" id="WEGK01000017">
    <property type="protein sequence ID" value="MQY23056.1"/>
    <property type="molecule type" value="Genomic_DNA"/>
</dbReference>
<sequence>MVAPGQLLVMRPEALRYQLEQKFQGVSFRRRWSQASQDCSTVGRAERKWPGRGERYWTTWRM</sequence>
<dbReference type="Proteomes" id="UP000438448">
    <property type="component" value="Unassembled WGS sequence"/>
</dbReference>
<evidence type="ECO:0000313" key="2">
    <source>
        <dbReference type="Proteomes" id="UP000438448"/>
    </source>
</evidence>
<keyword evidence="2" id="KW-1185">Reference proteome</keyword>
<gene>
    <name evidence="1" type="ORF">NRB20_61830</name>
</gene>
<protein>
    <submittedName>
        <fullName evidence="1">Uncharacterized protein</fullName>
    </submittedName>
</protein>
<accession>A0A7K0DB87</accession>
<evidence type="ECO:0000313" key="1">
    <source>
        <dbReference type="EMBL" id="MQY23056.1"/>
    </source>
</evidence>
<comment type="caution">
    <text evidence="1">The sequence shown here is derived from an EMBL/GenBank/DDBJ whole genome shotgun (WGS) entry which is preliminary data.</text>
</comment>
<proteinExistence type="predicted"/>